<dbReference type="Proteomes" id="UP001285636">
    <property type="component" value="Unassembled WGS sequence"/>
</dbReference>
<dbReference type="InterPro" id="IPR055259">
    <property type="entry name" value="YkvP/CgeB_Glyco_trans-like"/>
</dbReference>
<organism evidence="2 3">
    <name type="scientific">Alkalihalophilus pseudofirmus</name>
    <name type="common">Bacillus pseudofirmus</name>
    <dbReference type="NCBI Taxonomy" id="79885"/>
    <lineage>
        <taxon>Bacteria</taxon>
        <taxon>Bacillati</taxon>
        <taxon>Bacillota</taxon>
        <taxon>Bacilli</taxon>
        <taxon>Bacillales</taxon>
        <taxon>Bacillaceae</taxon>
        <taxon>Alkalihalophilus</taxon>
    </lineage>
</organism>
<keyword evidence="2" id="KW-0328">Glycosyltransferase</keyword>
<dbReference type="AlphaFoldDB" id="A0AAJ2NNG7"/>
<evidence type="ECO:0000313" key="3">
    <source>
        <dbReference type="Proteomes" id="UP001285636"/>
    </source>
</evidence>
<sequence length="321" mass="38038">MTEQLKILILIKRFDLSHPKHKIKMDIINAIEEYAQLCYWYEDGDIKDILKEIPFTPDFIFHYDIAWNYALSPNITGLENVNIPKGCYVIDLHWDNKKRIQYFNENKIDLVFSVSKHPFLAVFPQLKNKLRWLPWSINPLIIKDWKEPKDIDYLLLGLVWAEDLKVKPQKGRYQFRDIVLDKMRNLDNFVFHPHPGHNAKENEKLLINEKYAKEINKAKIFFTCGCTDNLGGFAVLKFFEVPGCRSLLLAEPNREIYDLGFVDGDNFVACSRDNFYEKAEYYLSNSNERERITNNGYEFIHSQHTNQIRAKQFVQMIQDFL</sequence>
<reference evidence="2" key="1">
    <citation type="submission" date="2023-10" db="EMBL/GenBank/DDBJ databases">
        <title>Screening of Alkalihalophilus pseudofirmusBZ-TG-HK211 and Its Alleviation of Salt Stress on Rapeseed Growth.</title>
        <authorList>
            <person name="Zhao B."/>
            <person name="Guo T."/>
        </authorList>
    </citation>
    <scope>NUCLEOTIDE SEQUENCE</scope>
    <source>
        <strain evidence="2">BZ-TG-HK211</strain>
    </source>
</reference>
<accession>A0AAJ2NNG7</accession>
<protein>
    <submittedName>
        <fullName evidence="2">Glycosyltransferase</fullName>
        <ecNumber evidence="2">2.4.-.-</ecNumber>
    </submittedName>
</protein>
<keyword evidence="2" id="KW-0808">Transferase</keyword>
<dbReference type="RefSeq" id="WP_323466741.1">
    <property type="nucleotide sequence ID" value="NZ_CP144224.1"/>
</dbReference>
<dbReference type="GO" id="GO:0016757">
    <property type="term" value="F:glycosyltransferase activity"/>
    <property type="evidence" value="ECO:0007669"/>
    <property type="project" value="UniProtKB-KW"/>
</dbReference>
<evidence type="ECO:0000259" key="1">
    <source>
        <dbReference type="Pfam" id="PF13524"/>
    </source>
</evidence>
<proteinExistence type="predicted"/>
<dbReference type="EC" id="2.4.-.-" evidence="2"/>
<dbReference type="Pfam" id="PF13524">
    <property type="entry name" value="Glyco_trans_1_2"/>
    <property type="match status" value="1"/>
</dbReference>
<evidence type="ECO:0000313" key="2">
    <source>
        <dbReference type="EMBL" id="MDV2885613.1"/>
    </source>
</evidence>
<gene>
    <name evidence="2" type="ORF">RYX45_10530</name>
</gene>
<comment type="caution">
    <text evidence="2">The sequence shown here is derived from an EMBL/GenBank/DDBJ whole genome shotgun (WGS) entry which is preliminary data.</text>
</comment>
<name>A0AAJ2NNG7_ALKPS</name>
<dbReference type="EMBL" id="JAWJAY010000002">
    <property type="protein sequence ID" value="MDV2885613.1"/>
    <property type="molecule type" value="Genomic_DNA"/>
</dbReference>
<feature type="domain" description="Spore protein YkvP/CgeB glycosyl transferase-like" evidence="1">
    <location>
        <begin position="200"/>
        <end position="314"/>
    </location>
</feature>